<dbReference type="SUPFAM" id="SSF54593">
    <property type="entry name" value="Glyoxalase/Bleomycin resistance protein/Dihydroxybiphenyl dioxygenase"/>
    <property type="match status" value="2"/>
</dbReference>
<dbReference type="InterPro" id="IPR004360">
    <property type="entry name" value="Glyas_Fos-R_dOase_dom"/>
</dbReference>
<proteinExistence type="predicted"/>
<feature type="domain" description="VOC" evidence="1">
    <location>
        <begin position="11"/>
        <end position="128"/>
    </location>
</feature>
<dbReference type="CDD" id="cd16359">
    <property type="entry name" value="VOC_BsCatE_like_C"/>
    <property type="match status" value="1"/>
</dbReference>
<reference evidence="2 3" key="1">
    <citation type="submission" date="2020-08" db="EMBL/GenBank/DDBJ databases">
        <title>A Genomic Blueprint of the Chicken Gut Microbiome.</title>
        <authorList>
            <person name="Gilroy R."/>
            <person name="Ravi A."/>
            <person name="Getino M."/>
            <person name="Pursley I."/>
            <person name="Horton D.L."/>
            <person name="Alikhan N.-F."/>
            <person name="Baker D."/>
            <person name="Gharbi K."/>
            <person name="Hall N."/>
            <person name="Watson M."/>
            <person name="Adriaenssens E.M."/>
            <person name="Foster-Nyarko E."/>
            <person name="Jarju S."/>
            <person name="Secka A."/>
            <person name="Antonio M."/>
            <person name="Oren A."/>
            <person name="Chaudhuri R."/>
            <person name="La Ragione R.M."/>
            <person name="Hildebrand F."/>
            <person name="Pallen M.J."/>
        </authorList>
    </citation>
    <scope>NUCLEOTIDE SEQUENCE [LARGE SCALE GENOMIC DNA]</scope>
    <source>
        <strain evidence="2 3">Sa5YUA1</strain>
    </source>
</reference>
<sequence>MNTFHAEPNIYAQKIDLKVTDLQTSLKFYQDILGFQVLHQSKHEVSLSADGNQTLVQLHAPEGLQKKELRRTGLYHFAILLPTRNDLAKIIRHFIKVNYPLQGASDHDVSEALYLADPDGNGIEIYADRPKTSWDWRGEEVVMGTNALDVQSIMSEWDGNEWSGMPKETIMGHIHLHVNNIEEAKTFYCDGLGFEVVTHYGNQALFISTGKYHHHIGLNIWNGTMAVAPSANSVGMAFYTLVFPKNKLEQAVERLQAMNIEVVKQADSYMVSDPAGNNIKLVVE</sequence>
<evidence type="ECO:0000313" key="2">
    <source>
        <dbReference type="EMBL" id="MBD7937411.1"/>
    </source>
</evidence>
<accession>A0ABR8QPE8</accession>
<organism evidence="2 3">
    <name type="scientific">Cytobacillus stercorigallinarum</name>
    <dbReference type="NCBI Taxonomy" id="2762240"/>
    <lineage>
        <taxon>Bacteria</taxon>
        <taxon>Bacillati</taxon>
        <taxon>Bacillota</taxon>
        <taxon>Bacilli</taxon>
        <taxon>Bacillales</taxon>
        <taxon>Bacillaceae</taxon>
        <taxon>Cytobacillus</taxon>
    </lineage>
</organism>
<dbReference type="PANTHER" id="PTHR43279:SF1">
    <property type="entry name" value="CATECHOL-2,3-DIOXYGENASE"/>
    <property type="match status" value="1"/>
</dbReference>
<dbReference type="InterPro" id="IPR029068">
    <property type="entry name" value="Glyas_Bleomycin-R_OHBP_Dase"/>
</dbReference>
<dbReference type="PANTHER" id="PTHR43279">
    <property type="entry name" value="CATECHOL-2,3-DIOXYGENASE"/>
    <property type="match status" value="1"/>
</dbReference>
<dbReference type="Gene3D" id="3.10.180.10">
    <property type="entry name" value="2,3-Dihydroxybiphenyl 1,2-Dioxygenase, domain 1"/>
    <property type="match status" value="2"/>
</dbReference>
<name>A0ABR8QPE8_9BACI</name>
<evidence type="ECO:0000259" key="1">
    <source>
        <dbReference type="PROSITE" id="PS51819"/>
    </source>
</evidence>
<comment type="caution">
    <text evidence="2">The sequence shown here is derived from an EMBL/GenBank/DDBJ whole genome shotgun (WGS) entry which is preliminary data.</text>
</comment>
<protein>
    <submittedName>
        <fullName evidence="2">VOC family protein</fullName>
    </submittedName>
</protein>
<dbReference type="PROSITE" id="PS51819">
    <property type="entry name" value="VOC"/>
    <property type="match status" value="2"/>
</dbReference>
<dbReference type="Proteomes" id="UP000657931">
    <property type="component" value="Unassembled WGS sequence"/>
</dbReference>
<gene>
    <name evidence="2" type="ORF">H9655_10285</name>
</gene>
<evidence type="ECO:0000313" key="3">
    <source>
        <dbReference type="Proteomes" id="UP000657931"/>
    </source>
</evidence>
<feature type="domain" description="VOC" evidence="1">
    <location>
        <begin position="170"/>
        <end position="284"/>
    </location>
</feature>
<dbReference type="InterPro" id="IPR037523">
    <property type="entry name" value="VOC_core"/>
</dbReference>
<keyword evidence="3" id="KW-1185">Reference proteome</keyword>
<dbReference type="EMBL" id="JACSQT010000004">
    <property type="protein sequence ID" value="MBD7937411.1"/>
    <property type="molecule type" value="Genomic_DNA"/>
</dbReference>
<dbReference type="Pfam" id="PF00903">
    <property type="entry name" value="Glyoxalase"/>
    <property type="match status" value="2"/>
</dbReference>
<dbReference type="RefSeq" id="WP_191813611.1">
    <property type="nucleotide sequence ID" value="NZ_JACSQT010000004.1"/>
</dbReference>